<comment type="caution">
    <text evidence="6">The sequence shown here is derived from an EMBL/GenBank/DDBJ whole genome shotgun (WGS) entry which is preliminary data.</text>
</comment>
<dbReference type="InterPro" id="IPR001533">
    <property type="entry name" value="Pterin_deHydtase"/>
</dbReference>
<comment type="catalytic activity">
    <reaction evidence="1">
        <text>(4aS,6R)-4a-hydroxy-L-erythro-5,6,7,8-tetrahydrobiopterin = (6R)-L-erythro-6,7-dihydrobiopterin + H2O</text>
        <dbReference type="Rhea" id="RHEA:11920"/>
        <dbReference type="ChEBI" id="CHEBI:15377"/>
        <dbReference type="ChEBI" id="CHEBI:15642"/>
        <dbReference type="ChEBI" id="CHEBI:43120"/>
        <dbReference type="EC" id="4.2.1.96"/>
    </reaction>
</comment>
<proteinExistence type="inferred from homology"/>
<comment type="similarity">
    <text evidence="2">Belongs to the pterin-4-alpha-carbinolamine dehydratase family.</text>
</comment>
<dbReference type="SUPFAM" id="SSF55248">
    <property type="entry name" value="PCD-like"/>
    <property type="match status" value="1"/>
</dbReference>
<evidence type="ECO:0000256" key="2">
    <source>
        <dbReference type="ARBA" id="ARBA00006472"/>
    </source>
</evidence>
<evidence type="ECO:0000313" key="6">
    <source>
        <dbReference type="EMBL" id="MFB6397165.1"/>
    </source>
</evidence>
<dbReference type="Gene3D" id="3.30.1360.20">
    <property type="entry name" value="Transcriptional coactivator/pterin dehydratase"/>
    <property type="match status" value="1"/>
</dbReference>
<dbReference type="Proteomes" id="UP001582793">
    <property type="component" value="Unassembled WGS sequence"/>
</dbReference>
<gene>
    <name evidence="6" type="ORF">AAFH96_29285</name>
</gene>
<keyword evidence="7" id="KW-1185">Reference proteome</keyword>
<keyword evidence="5 6" id="KW-0456">Lyase</keyword>
<sequence length="98" mass="10654">MAKVLDTDALRGELAGLEGDWAGDSTAITRTAELPGFVEAIAVVDRIAVVAEELDHHPDIDIRWRTLTFRCATHSEGGVTERDIELARRIDEIIGAAT</sequence>
<name>A0ABV5CYS6_9ACTN</name>
<dbReference type="Pfam" id="PF01329">
    <property type="entry name" value="Pterin_4a"/>
    <property type="match status" value="1"/>
</dbReference>
<dbReference type="EC" id="4.2.1.96" evidence="3"/>
<dbReference type="GO" id="GO:0008124">
    <property type="term" value="F:4-alpha-hydroxytetrahydrobiopterin dehydratase activity"/>
    <property type="evidence" value="ECO:0007669"/>
    <property type="project" value="UniProtKB-EC"/>
</dbReference>
<dbReference type="NCBIfam" id="NF002017">
    <property type="entry name" value="PRK00823.1-2"/>
    <property type="match status" value="1"/>
</dbReference>
<protein>
    <recommendedName>
        <fullName evidence="4">Putative pterin-4-alpha-carbinolamine dehydratase</fullName>
        <ecNumber evidence="3">4.2.1.96</ecNumber>
    </recommendedName>
</protein>
<dbReference type="CDD" id="cd00488">
    <property type="entry name" value="PCD_DCoH"/>
    <property type="match status" value="1"/>
</dbReference>
<reference evidence="6 7" key="1">
    <citation type="submission" date="2024-04" db="EMBL/GenBank/DDBJ databases">
        <title>Polymorphospora sp. isolated from Baiyangdian Lake in Xiong'an New Area.</title>
        <authorList>
            <person name="Zhang X."/>
            <person name="Liu J."/>
        </authorList>
    </citation>
    <scope>NUCLEOTIDE SEQUENCE [LARGE SCALE GENOMIC DNA]</scope>
    <source>
        <strain evidence="6 7">2-325</strain>
    </source>
</reference>
<evidence type="ECO:0000256" key="3">
    <source>
        <dbReference type="ARBA" id="ARBA00013252"/>
    </source>
</evidence>
<evidence type="ECO:0000256" key="1">
    <source>
        <dbReference type="ARBA" id="ARBA00001554"/>
    </source>
</evidence>
<dbReference type="RefSeq" id="WP_364218277.1">
    <property type="nucleotide sequence ID" value="NZ_JBCGDC010000127.1"/>
</dbReference>
<organism evidence="6 7">
    <name type="scientific">Polymorphospora lycopeni</name>
    <dbReference type="NCBI Taxonomy" id="3140240"/>
    <lineage>
        <taxon>Bacteria</taxon>
        <taxon>Bacillati</taxon>
        <taxon>Actinomycetota</taxon>
        <taxon>Actinomycetes</taxon>
        <taxon>Micromonosporales</taxon>
        <taxon>Micromonosporaceae</taxon>
        <taxon>Polymorphospora</taxon>
    </lineage>
</organism>
<dbReference type="EMBL" id="JBCGDC010000127">
    <property type="protein sequence ID" value="MFB6397165.1"/>
    <property type="molecule type" value="Genomic_DNA"/>
</dbReference>
<dbReference type="PANTHER" id="PTHR12599:SF0">
    <property type="entry name" value="PTERIN-4-ALPHA-CARBINOLAMINE DEHYDRATASE"/>
    <property type="match status" value="1"/>
</dbReference>
<dbReference type="PANTHER" id="PTHR12599">
    <property type="entry name" value="PTERIN-4-ALPHA-CARBINOLAMINE DEHYDRATASE"/>
    <property type="match status" value="1"/>
</dbReference>
<dbReference type="InterPro" id="IPR036428">
    <property type="entry name" value="PCD_sf"/>
</dbReference>
<evidence type="ECO:0000256" key="4">
    <source>
        <dbReference type="ARBA" id="ARBA00021735"/>
    </source>
</evidence>
<evidence type="ECO:0000313" key="7">
    <source>
        <dbReference type="Proteomes" id="UP001582793"/>
    </source>
</evidence>
<accession>A0ABV5CYS6</accession>
<evidence type="ECO:0000256" key="5">
    <source>
        <dbReference type="ARBA" id="ARBA00023239"/>
    </source>
</evidence>